<dbReference type="PANTHER" id="PTHR39431">
    <property type="entry name" value="FRPA/C-RELATED PROTEIN"/>
    <property type="match status" value="1"/>
</dbReference>
<sequence length="491" mass="54779">MEANIRFSSLQASFITTNQSALGEEITKKEANSVPQITNQKEGGQKATNISSSIDLSNQKLEDFQKAVINQALGKVSEIKNEMVKIWEKLFSNKNANPSKSSFDDLESLLNKNFSRPSFNLGSGLSIKQGFYQSLDLSIQGSIIGKDGVKRDLNINIHFSQSFMQNLQINSTNDRIQQPTKYNEPIDPLVIDYEGNGTELSDITMSFDLDSDGKKDQISTLKKGSGFLALDKNNDGIINNGSELFGTQSGDGFKDLAKYDTNRDGRIDKNDPIYDKLRIWIPNPKGEGELVGLGEKGIGVIYLNPKEAQEMMRGEGGDLLGIKQKTADFLFNDGRAGQIHHIDLIAKDNEEDSKKLQTSYDKFNFQGLQASANKAYIQNISLHFTLSSVQSNQQSSLSFSQNNSFSLEALSNATNGVTQEISKMWNQLEESFLSFESNTQKGENIVEQLAKKFDDDYYSKLNALIFHSLEVNQQKSIFKSSHSFAYSRLLF</sequence>
<dbReference type="Proteomes" id="UP000244890">
    <property type="component" value="Chromosome"/>
</dbReference>
<dbReference type="OrthoDB" id="9773411at2"/>
<gene>
    <name evidence="1" type="ORF">CDV25_01900</name>
</gene>
<organism evidence="1 2">
    <name type="scientific">Helicobacter apodemus</name>
    <dbReference type="NCBI Taxonomy" id="135569"/>
    <lineage>
        <taxon>Bacteria</taxon>
        <taxon>Pseudomonadati</taxon>
        <taxon>Campylobacterota</taxon>
        <taxon>Epsilonproteobacteria</taxon>
        <taxon>Campylobacterales</taxon>
        <taxon>Helicobacteraceae</taxon>
        <taxon>Helicobacter</taxon>
    </lineage>
</organism>
<protein>
    <recommendedName>
        <fullName evidence="3">VCBS repeat-containing protein</fullName>
    </recommendedName>
</protein>
<evidence type="ECO:0000313" key="1">
    <source>
        <dbReference type="EMBL" id="AWI33650.1"/>
    </source>
</evidence>
<dbReference type="RefSeq" id="WP_108910540.1">
    <property type="nucleotide sequence ID" value="NZ_CP021886.1"/>
</dbReference>
<accession>A0A2U8FBM2</accession>
<name>A0A2U8FBM2_9HELI</name>
<dbReference type="PANTHER" id="PTHR39431:SF1">
    <property type="entry name" value="FRPA_C-RELATED PROTEIN"/>
    <property type="match status" value="1"/>
</dbReference>
<dbReference type="EMBL" id="CP021886">
    <property type="protein sequence ID" value="AWI33650.1"/>
    <property type="molecule type" value="Genomic_DNA"/>
</dbReference>
<reference evidence="1 2" key="1">
    <citation type="submission" date="2017-06" db="EMBL/GenBank/DDBJ databases">
        <title>Complete genome of Helicobacter apodemus.</title>
        <authorList>
            <person name="Cho S."/>
        </authorList>
    </citation>
    <scope>NUCLEOTIDE SEQUENCE [LARGE SCALE GENOMIC DNA]</scope>
    <source>
        <strain evidence="2">SNUVETPUB-15-01</strain>
    </source>
</reference>
<proteinExistence type="predicted"/>
<dbReference type="KEGG" id="had:CDV25_01900"/>
<dbReference type="AlphaFoldDB" id="A0A2U8FBM2"/>
<evidence type="ECO:0008006" key="3">
    <source>
        <dbReference type="Google" id="ProtNLM"/>
    </source>
</evidence>
<evidence type="ECO:0000313" key="2">
    <source>
        <dbReference type="Proteomes" id="UP000244890"/>
    </source>
</evidence>